<keyword evidence="1 5" id="KW-0479">Metal-binding</keyword>
<reference evidence="10 11" key="1">
    <citation type="submission" date="2016-01" db="EMBL/GenBank/DDBJ databases">
        <title>Annotation of Pseudomonas oryzihabitans USDA-ARS-USMARC-56511.</title>
        <authorList>
            <person name="Harhay G.P."/>
            <person name="Harhay D.M."/>
            <person name="Smith T.P.L."/>
            <person name="Bono J.L."/>
            <person name="Heaton M.P."/>
            <person name="Clawson M.L."/>
            <person name="Chitko-Mckown C.G."/>
            <person name="Capik S.F."/>
            <person name="DeDonder K.D."/>
            <person name="Apley M.D."/>
            <person name="Lubbers B.V."/>
            <person name="White B.J."/>
            <person name="Larson R.L."/>
        </authorList>
    </citation>
    <scope>NUCLEOTIDE SEQUENCE [LARGE SCALE GENOMIC DNA]</scope>
    <source>
        <strain evidence="10 11">USDA-ARS-USMARC-56511</strain>
    </source>
</reference>
<dbReference type="NCBIfam" id="TIGR01227">
    <property type="entry name" value="hutG"/>
    <property type="match status" value="1"/>
</dbReference>
<dbReference type="InterPro" id="IPR005923">
    <property type="entry name" value="HutG"/>
</dbReference>
<dbReference type="Gene3D" id="3.40.800.10">
    <property type="entry name" value="Ureohydrolase domain"/>
    <property type="match status" value="1"/>
</dbReference>
<comment type="pathway">
    <text evidence="5">Amino-acid degradation; L-histidine degradation into L-glutamate; L-glutamate from N-formimidoyl-L-glutamate (hydrolase route): step 1/1.</text>
</comment>
<dbReference type="GO" id="GO:0019556">
    <property type="term" value="P:L-histidine catabolic process to glutamate and formamide"/>
    <property type="evidence" value="ECO:0007669"/>
    <property type="project" value="UniProtKB-UniRule"/>
</dbReference>
<evidence type="ECO:0000256" key="6">
    <source>
        <dbReference type="NCBIfam" id="TIGR01227"/>
    </source>
</evidence>
<dbReference type="AlphaFoldDB" id="A0A0U4P094"/>
<dbReference type="GO" id="GO:0033389">
    <property type="term" value="P:putrescine biosynthetic process from arginine, via agmatine"/>
    <property type="evidence" value="ECO:0007669"/>
    <property type="project" value="TreeGrafter"/>
</dbReference>
<dbReference type="PROSITE" id="PS01053">
    <property type="entry name" value="ARGINASE_1"/>
    <property type="match status" value="1"/>
</dbReference>
<dbReference type="PANTHER" id="PTHR11358:SF35">
    <property type="entry name" value="FORMIMIDOYLGLUTAMASE"/>
    <property type="match status" value="1"/>
</dbReference>
<evidence type="ECO:0000256" key="2">
    <source>
        <dbReference type="ARBA" id="ARBA00022801"/>
    </source>
</evidence>
<comment type="similarity">
    <text evidence="5 8 9">Belongs to the arginase family.</text>
</comment>
<feature type="binding site" evidence="5">
    <location>
        <position position="245"/>
    </location>
    <ligand>
        <name>Mn(2+)</name>
        <dbReference type="ChEBI" id="CHEBI:29035"/>
        <label>2</label>
    </ligand>
</feature>
<evidence type="ECO:0000256" key="1">
    <source>
        <dbReference type="ARBA" id="ARBA00022723"/>
    </source>
</evidence>
<dbReference type="PANTHER" id="PTHR11358">
    <property type="entry name" value="ARGINASE/AGMATINASE"/>
    <property type="match status" value="1"/>
</dbReference>
<organism evidence="10 11">
    <name type="scientific">Pseudomonas oryzihabitans</name>
    <dbReference type="NCBI Taxonomy" id="47885"/>
    <lineage>
        <taxon>Bacteria</taxon>
        <taxon>Pseudomonadati</taxon>
        <taxon>Pseudomonadota</taxon>
        <taxon>Gammaproteobacteria</taxon>
        <taxon>Pseudomonadales</taxon>
        <taxon>Pseudomonadaceae</taxon>
        <taxon>Pseudomonas</taxon>
    </lineage>
</organism>
<evidence type="ECO:0000256" key="3">
    <source>
        <dbReference type="ARBA" id="ARBA00022808"/>
    </source>
</evidence>
<dbReference type="Proteomes" id="UP000064137">
    <property type="component" value="Chromosome"/>
</dbReference>
<dbReference type="InterPro" id="IPR020855">
    <property type="entry name" value="Ureohydrolase_Mn_BS"/>
</dbReference>
<dbReference type="GO" id="GO:0030145">
    <property type="term" value="F:manganese ion binding"/>
    <property type="evidence" value="ECO:0007669"/>
    <property type="project" value="UniProtKB-UniRule"/>
</dbReference>
<dbReference type="EC" id="3.5.3.8" evidence="5 6"/>
<feature type="binding site" evidence="5">
    <location>
        <position position="151"/>
    </location>
    <ligand>
        <name>Mn(2+)</name>
        <dbReference type="ChEBI" id="CHEBI:29035"/>
        <label>2</label>
    </ligand>
</feature>
<evidence type="ECO:0000256" key="4">
    <source>
        <dbReference type="ARBA" id="ARBA00023211"/>
    </source>
</evidence>
<protein>
    <recommendedName>
        <fullName evidence="5 6">Formimidoylglutamase</fullName>
        <ecNumber evidence="5 6">3.5.3.8</ecNumber>
    </recommendedName>
    <alternativeName>
        <fullName evidence="5">Formiminoglutamase</fullName>
    </alternativeName>
    <alternativeName>
        <fullName evidence="5">Formiminoglutamate hydrolase</fullName>
    </alternativeName>
</protein>
<feature type="binding site" evidence="7">
    <location>
        <position position="245"/>
    </location>
    <ligand>
        <name>Mn(2+)</name>
        <dbReference type="ChEBI" id="CHEBI:29035"/>
        <label>1</label>
    </ligand>
</feature>
<evidence type="ECO:0000256" key="8">
    <source>
        <dbReference type="PROSITE-ProRule" id="PRU00742"/>
    </source>
</evidence>
<dbReference type="InterPro" id="IPR006035">
    <property type="entry name" value="Ureohydrolase"/>
</dbReference>
<evidence type="ECO:0000256" key="7">
    <source>
        <dbReference type="PIRSR" id="PIRSR036979-1"/>
    </source>
</evidence>
<dbReference type="EMBL" id="CP013987">
    <property type="protein sequence ID" value="ALZ83854.1"/>
    <property type="molecule type" value="Genomic_DNA"/>
</dbReference>
<comment type="function">
    <text evidence="5">Catalyzes the conversion of N-formimidoyl-L-glutamate to L-glutamate and formamide.</text>
</comment>
<comment type="catalytic activity">
    <reaction evidence="5">
        <text>N-formimidoyl-L-glutamate + H2O = formamide + L-glutamate</text>
        <dbReference type="Rhea" id="RHEA:22492"/>
        <dbReference type="ChEBI" id="CHEBI:15377"/>
        <dbReference type="ChEBI" id="CHEBI:16397"/>
        <dbReference type="ChEBI" id="CHEBI:29985"/>
        <dbReference type="ChEBI" id="CHEBI:58928"/>
        <dbReference type="EC" id="3.5.3.8"/>
    </reaction>
</comment>
<gene>
    <name evidence="10" type="ORF">APT59_06395</name>
</gene>
<dbReference type="RefSeq" id="WP_059314090.1">
    <property type="nucleotide sequence ID" value="NZ_CP013987.1"/>
</dbReference>
<feature type="binding site" evidence="5">
    <location>
        <position position="243"/>
    </location>
    <ligand>
        <name>Mn(2+)</name>
        <dbReference type="ChEBI" id="CHEBI:29035"/>
        <label>2</label>
    </ligand>
</feature>
<dbReference type="CDD" id="cd09988">
    <property type="entry name" value="Formimidoylglutamase"/>
    <property type="match status" value="1"/>
</dbReference>
<accession>A0A0U4P094</accession>
<dbReference type="SUPFAM" id="SSF52768">
    <property type="entry name" value="Arginase/deacetylase"/>
    <property type="match status" value="1"/>
</dbReference>
<evidence type="ECO:0000256" key="5">
    <source>
        <dbReference type="HAMAP-Rule" id="MF_00737"/>
    </source>
</evidence>
<dbReference type="UniPathway" id="UPA00379">
    <property type="reaction ID" value="UER00552"/>
</dbReference>
<dbReference type="PIRSF" id="PIRSF036979">
    <property type="entry name" value="Arginase"/>
    <property type="match status" value="1"/>
</dbReference>
<keyword evidence="3 5" id="KW-0369">Histidine metabolism</keyword>
<dbReference type="PROSITE" id="PS51409">
    <property type="entry name" value="ARGINASE_2"/>
    <property type="match status" value="1"/>
</dbReference>
<evidence type="ECO:0000313" key="11">
    <source>
        <dbReference type="Proteomes" id="UP000064137"/>
    </source>
</evidence>
<feature type="binding site" evidence="5 7">
    <location>
        <position position="122"/>
    </location>
    <ligand>
        <name>Mn(2+)</name>
        <dbReference type="ChEBI" id="CHEBI:29035"/>
        <label>1</label>
    </ligand>
</feature>
<feature type="binding site" evidence="5 7">
    <location>
        <position position="155"/>
    </location>
    <ligand>
        <name>Mn(2+)</name>
        <dbReference type="ChEBI" id="CHEBI:29035"/>
        <label>1</label>
    </ligand>
</feature>
<feature type="binding site" evidence="7">
    <location>
        <position position="153"/>
    </location>
    <ligand>
        <name>Mn(2+)</name>
        <dbReference type="ChEBI" id="CHEBI:29035"/>
        <label>1</label>
    </ligand>
</feature>
<dbReference type="KEGG" id="por:APT59_06395"/>
<name>A0A0U4P094_9PSED</name>
<dbReference type="GO" id="GO:0019557">
    <property type="term" value="P:L-histidine catabolic process to glutamate and formate"/>
    <property type="evidence" value="ECO:0007669"/>
    <property type="project" value="UniProtKB-UniPathway"/>
</dbReference>
<dbReference type="GO" id="GO:0008783">
    <property type="term" value="F:agmatinase activity"/>
    <property type="evidence" value="ECO:0007669"/>
    <property type="project" value="TreeGrafter"/>
</dbReference>
<dbReference type="Pfam" id="PF00491">
    <property type="entry name" value="Arginase"/>
    <property type="match status" value="1"/>
</dbReference>
<keyword evidence="2 5" id="KW-0378">Hydrolase</keyword>
<feature type="binding site" evidence="5 7">
    <location>
        <position position="151"/>
    </location>
    <ligand>
        <name>Mn(2+)</name>
        <dbReference type="ChEBI" id="CHEBI:29035"/>
        <label>1</label>
    </ligand>
</feature>
<comment type="cofactor">
    <cofactor evidence="5 7">
        <name>Mn(2+)</name>
        <dbReference type="ChEBI" id="CHEBI:29035"/>
    </cofactor>
    <text evidence="5 7">Binds 2 manganese ions per subunit.</text>
</comment>
<evidence type="ECO:0000256" key="9">
    <source>
        <dbReference type="RuleBase" id="RU003684"/>
    </source>
</evidence>
<evidence type="ECO:0000313" key="10">
    <source>
        <dbReference type="EMBL" id="ALZ83854.1"/>
    </source>
</evidence>
<sequence>MFADRQTLELWSGRTDPEADALRWHQCIQPLTVNSAPGMALLGFACDEGVRRNQGRVGAAEGPTAMRRALANVAWQRQGAAYDAGDIRCADGDLEGAQQRLAEGVCLLLDAGHLPLVMGGGHEVAWADWSGLALHLAKTLPKPRIGIINFDAHLDLRDPVQGPTSGTPFTQIAAHCATHGWPFHYACLGLSLAANTRTLLRRATELDVLIREDHEIREGSLERIGAELDAFAAGCDALYLTFDLDVLPAGEAPGVSAPAAHGVNLVLLEPLIRRLKASGKLRLADVAELNPALDQDGRTARIAARLIHTLALDLQTGSEQQERKTA</sequence>
<keyword evidence="4 5" id="KW-0464">Manganese</keyword>
<dbReference type="GO" id="GO:0050415">
    <property type="term" value="F:formimidoylglutamase activity"/>
    <property type="evidence" value="ECO:0007669"/>
    <property type="project" value="UniProtKB-UniRule"/>
</dbReference>
<dbReference type="OrthoDB" id="9789727at2"/>
<feature type="binding site" evidence="5">
    <location>
        <position position="153"/>
    </location>
    <ligand>
        <name>Mn(2+)</name>
        <dbReference type="ChEBI" id="CHEBI:29035"/>
        <label>2</label>
    </ligand>
</feature>
<proteinExistence type="inferred from homology"/>
<feature type="binding site" evidence="5 7">
    <location>
        <position position="243"/>
    </location>
    <ligand>
        <name>Mn(2+)</name>
        <dbReference type="ChEBI" id="CHEBI:29035"/>
        <label>1</label>
    </ligand>
</feature>
<dbReference type="InterPro" id="IPR023696">
    <property type="entry name" value="Ureohydrolase_dom_sf"/>
</dbReference>
<dbReference type="HAMAP" id="MF_00737">
    <property type="entry name" value="Formimidoylglutam"/>
    <property type="match status" value="1"/>
</dbReference>